<dbReference type="SUPFAM" id="SSF48452">
    <property type="entry name" value="TPR-like"/>
    <property type="match status" value="1"/>
</dbReference>
<dbReference type="PRINTS" id="PR01595">
    <property type="entry name" value="SYCDCHAPRONE"/>
</dbReference>
<proteinExistence type="inferred from homology"/>
<protein>
    <submittedName>
        <fullName evidence="3">Type III secretion low calcium response chaperone LcrH/SycD</fullName>
    </submittedName>
</protein>
<dbReference type="Pfam" id="PF07720">
    <property type="entry name" value="TPR_3"/>
    <property type="match status" value="1"/>
</dbReference>
<dbReference type="InterPro" id="IPR011716">
    <property type="entry name" value="TPR-3"/>
</dbReference>
<reference evidence="4" key="1">
    <citation type="submission" date="2016-09" db="EMBL/GenBank/DDBJ databases">
        <authorList>
            <person name="Varghese N."/>
            <person name="Submissions S."/>
        </authorList>
    </citation>
    <scope>NUCLEOTIDE SEQUENCE [LARGE SCALE GENOMIC DNA]</scope>
    <source>
        <strain evidence="4">JS23</strain>
    </source>
</reference>
<dbReference type="OrthoDB" id="8591320at2"/>
<dbReference type="InterPro" id="IPR005415">
    <property type="entry name" value="T3SS_Ca_resp_chp_LcrH/SycD"/>
</dbReference>
<name>A0A1H2PJ30_9BURK</name>
<dbReference type="Gene3D" id="1.25.40.10">
    <property type="entry name" value="Tetratricopeptide repeat domain"/>
    <property type="match status" value="1"/>
</dbReference>
<dbReference type="RefSeq" id="WP_091903726.1">
    <property type="nucleotide sequence ID" value="NZ_FNLO01000001.1"/>
</dbReference>
<evidence type="ECO:0000313" key="4">
    <source>
        <dbReference type="Proteomes" id="UP000243719"/>
    </source>
</evidence>
<sequence length="274" mass="28683">MNQPSDAKPPPGETEHEARAALIASLGGDAARRAMSGLSDETMEELYAFAYRFYQERKLSEAETFFRFLLMYDFANPDYPFGLAAVYQARQEYAKAVEFYGIAFAQSRDDYRAMLHAGQCYLSMGRVGRARRCFESVVAASTHHDVVTLARHYLAHLPAVAAGAEPSSPASSDPAATGAEGALLTTPRDHASQMPDTAAPPGWAPGGAARADSPAHDVSAAGGACGETVAATLPATALPLAANARGSGARASNSDTWGLAKAAMGAARVVARSA</sequence>
<comment type="similarity">
    <text evidence="1">Belongs to the LcrH/SycD chaperone family.</text>
</comment>
<evidence type="ECO:0000313" key="3">
    <source>
        <dbReference type="EMBL" id="SDV46289.1"/>
    </source>
</evidence>
<keyword evidence="4" id="KW-1185">Reference proteome</keyword>
<dbReference type="EMBL" id="FNLO01000001">
    <property type="protein sequence ID" value="SDV46289.1"/>
    <property type="molecule type" value="Genomic_DNA"/>
</dbReference>
<dbReference type="NCBIfam" id="TIGR02552">
    <property type="entry name" value="LcrH_SycD"/>
    <property type="match status" value="1"/>
</dbReference>
<feature type="region of interest" description="Disordered" evidence="2">
    <location>
        <begin position="189"/>
        <end position="219"/>
    </location>
</feature>
<dbReference type="InterPro" id="IPR011990">
    <property type="entry name" value="TPR-like_helical_dom_sf"/>
</dbReference>
<dbReference type="AlphaFoldDB" id="A0A1H2PJ30"/>
<gene>
    <name evidence="3" type="ORF">SAMN05216551_101227</name>
</gene>
<dbReference type="Pfam" id="PF14559">
    <property type="entry name" value="TPR_19"/>
    <property type="match status" value="1"/>
</dbReference>
<evidence type="ECO:0000256" key="1">
    <source>
        <dbReference type="ARBA" id="ARBA00010244"/>
    </source>
</evidence>
<dbReference type="STRING" id="1770053.SAMN05216551_101227"/>
<dbReference type="Proteomes" id="UP000243719">
    <property type="component" value="Unassembled WGS sequence"/>
</dbReference>
<accession>A0A1H2PJ30</accession>
<organism evidence="3 4">
    <name type="scientific">Chitinasiproducens palmae</name>
    <dbReference type="NCBI Taxonomy" id="1770053"/>
    <lineage>
        <taxon>Bacteria</taxon>
        <taxon>Pseudomonadati</taxon>
        <taxon>Pseudomonadota</taxon>
        <taxon>Betaproteobacteria</taxon>
        <taxon>Burkholderiales</taxon>
        <taxon>Burkholderiaceae</taxon>
        <taxon>Chitinasiproducens</taxon>
    </lineage>
</organism>
<evidence type="ECO:0000256" key="2">
    <source>
        <dbReference type="SAM" id="MobiDB-lite"/>
    </source>
</evidence>